<evidence type="ECO:0000313" key="2">
    <source>
        <dbReference type="Proteomes" id="UP000567179"/>
    </source>
</evidence>
<dbReference type="EMBL" id="JAACJJ010000014">
    <property type="protein sequence ID" value="KAF5326800.1"/>
    <property type="molecule type" value="Genomic_DNA"/>
</dbReference>
<name>A0A8H5F7M5_9AGAR</name>
<protein>
    <submittedName>
        <fullName evidence="1">Uncharacterized protein</fullName>
    </submittedName>
</protein>
<accession>A0A8H5F7M5</accession>
<reference evidence="1 2" key="1">
    <citation type="journal article" date="2020" name="ISME J.">
        <title>Uncovering the hidden diversity of litter-decomposition mechanisms in mushroom-forming fungi.</title>
        <authorList>
            <person name="Floudas D."/>
            <person name="Bentzer J."/>
            <person name="Ahren D."/>
            <person name="Johansson T."/>
            <person name="Persson P."/>
            <person name="Tunlid A."/>
        </authorList>
    </citation>
    <scope>NUCLEOTIDE SEQUENCE [LARGE SCALE GENOMIC DNA]</scope>
    <source>
        <strain evidence="1 2">CBS 101986</strain>
    </source>
</reference>
<comment type="caution">
    <text evidence="1">The sequence shown here is derived from an EMBL/GenBank/DDBJ whole genome shotgun (WGS) entry which is preliminary data.</text>
</comment>
<dbReference type="AlphaFoldDB" id="A0A8H5F7M5"/>
<organism evidence="1 2">
    <name type="scientific">Psilocybe cf. subviscida</name>
    <dbReference type="NCBI Taxonomy" id="2480587"/>
    <lineage>
        <taxon>Eukaryota</taxon>
        <taxon>Fungi</taxon>
        <taxon>Dikarya</taxon>
        <taxon>Basidiomycota</taxon>
        <taxon>Agaricomycotina</taxon>
        <taxon>Agaricomycetes</taxon>
        <taxon>Agaricomycetidae</taxon>
        <taxon>Agaricales</taxon>
        <taxon>Agaricineae</taxon>
        <taxon>Strophariaceae</taxon>
        <taxon>Psilocybe</taxon>
    </lineage>
</organism>
<gene>
    <name evidence="1" type="ORF">D9619_004040</name>
</gene>
<keyword evidence="2" id="KW-1185">Reference proteome</keyword>
<sequence>MTPSNAYVSGPVFVSPSLMPNKVSSSRRKTLPRASTGAMSGWLPLLPRVPPSRAALDAHPVAQADTGTNAVAHCPKLSVPSRRLFTAAALVDSGGDVDAAARYELQSMSILATISGCRSHPPSSPTANLPHQQCHELPIVLYWTKLTSNHRLCRTPAAT</sequence>
<proteinExistence type="predicted"/>
<evidence type="ECO:0000313" key="1">
    <source>
        <dbReference type="EMBL" id="KAF5326800.1"/>
    </source>
</evidence>
<dbReference type="Proteomes" id="UP000567179">
    <property type="component" value="Unassembled WGS sequence"/>
</dbReference>